<dbReference type="Pfam" id="PF08591">
    <property type="entry name" value="RNR_inhib"/>
    <property type="match status" value="1"/>
</dbReference>
<dbReference type="GO" id="GO:1990846">
    <property type="term" value="F:ribonucleoside-diphosphate reductase inhibitor activity"/>
    <property type="evidence" value="ECO:0007669"/>
    <property type="project" value="TreeGrafter"/>
</dbReference>
<dbReference type="OrthoDB" id="4072855at2759"/>
<evidence type="ECO:0000256" key="6">
    <source>
        <dbReference type="SAM" id="MobiDB-lite"/>
    </source>
</evidence>
<dbReference type="PANTHER" id="PTHR28081:SF1">
    <property type="entry name" value="DAMAGE-REGULATED IMPORT FACILITATOR 1"/>
    <property type="match status" value="1"/>
</dbReference>
<dbReference type="GO" id="GO:0005737">
    <property type="term" value="C:cytoplasm"/>
    <property type="evidence" value="ECO:0007669"/>
    <property type="project" value="UniProtKB-SubCell"/>
</dbReference>
<keyword evidence="8" id="KW-1185">Reference proteome</keyword>
<evidence type="ECO:0000256" key="3">
    <source>
        <dbReference type="ARBA" id="ARBA00005459"/>
    </source>
</evidence>
<evidence type="ECO:0000256" key="1">
    <source>
        <dbReference type="ARBA" id="ARBA00004123"/>
    </source>
</evidence>
<organism evidence="7 8">
    <name type="scientific">Viridothelium virens</name>
    <name type="common">Speckled blister lichen</name>
    <name type="synonym">Trypethelium virens</name>
    <dbReference type="NCBI Taxonomy" id="1048519"/>
    <lineage>
        <taxon>Eukaryota</taxon>
        <taxon>Fungi</taxon>
        <taxon>Dikarya</taxon>
        <taxon>Ascomycota</taxon>
        <taxon>Pezizomycotina</taxon>
        <taxon>Dothideomycetes</taxon>
        <taxon>Dothideomycetes incertae sedis</taxon>
        <taxon>Trypetheliales</taxon>
        <taxon>Trypetheliaceae</taxon>
        <taxon>Viridothelium</taxon>
    </lineage>
</organism>
<dbReference type="GO" id="GO:0008104">
    <property type="term" value="P:intracellular protein localization"/>
    <property type="evidence" value="ECO:0007669"/>
    <property type="project" value="TreeGrafter"/>
</dbReference>
<dbReference type="InterPro" id="IPR013900">
    <property type="entry name" value="RNR_inhibitor"/>
</dbReference>
<feature type="region of interest" description="Disordered" evidence="6">
    <location>
        <begin position="81"/>
        <end position="111"/>
    </location>
</feature>
<comment type="similarity">
    <text evidence="3">Belongs to the DIF1/spd1 family.</text>
</comment>
<protein>
    <submittedName>
        <fullName evidence="7">Uncharacterized protein</fullName>
    </submittedName>
</protein>
<feature type="compositionally biased region" description="Polar residues" evidence="6">
    <location>
        <begin position="156"/>
        <end position="167"/>
    </location>
</feature>
<evidence type="ECO:0000256" key="2">
    <source>
        <dbReference type="ARBA" id="ARBA00004496"/>
    </source>
</evidence>
<sequence>MAHPSTTTSRRKRQYQPSSQQTLDAFLSRHHPNPPSLFPSASAPEPSNRSDEGFPVQPAHVQSSLLQVGLRVRKSVPEGYKTHKTLGGESALELAPTSSAPAAMETDNETARPRELEPFCGIHRVGGYGVQLSASVSLVPSLGLSSQSSVEGGASMPQTPRSYSAQARNERKRGLDYDDELLDEAFGKGDEDAESDEEEAMGLTFKNVPQDMRHKIPMNRSRSPFGTGLRHRQQVPRMSGGARKGVEGGMLVVDDFPDADFLRPLEDMDVE</sequence>
<dbReference type="GO" id="GO:0005634">
    <property type="term" value="C:nucleus"/>
    <property type="evidence" value="ECO:0007669"/>
    <property type="project" value="UniProtKB-SubCell"/>
</dbReference>
<keyword evidence="4" id="KW-0963">Cytoplasm</keyword>
<evidence type="ECO:0000313" key="8">
    <source>
        <dbReference type="Proteomes" id="UP000800092"/>
    </source>
</evidence>
<name>A0A6A6GW93_VIRVR</name>
<dbReference type="PANTHER" id="PTHR28081">
    <property type="entry name" value="DAMAGE-REGULATED IMPORT FACILITATOR 1-RELATED"/>
    <property type="match status" value="1"/>
</dbReference>
<proteinExistence type="inferred from homology"/>
<feature type="region of interest" description="Disordered" evidence="6">
    <location>
        <begin position="144"/>
        <end position="173"/>
    </location>
</feature>
<reference evidence="7" key="1">
    <citation type="journal article" date="2020" name="Stud. Mycol.">
        <title>101 Dothideomycetes genomes: a test case for predicting lifestyles and emergence of pathogens.</title>
        <authorList>
            <person name="Haridas S."/>
            <person name="Albert R."/>
            <person name="Binder M."/>
            <person name="Bloem J."/>
            <person name="Labutti K."/>
            <person name="Salamov A."/>
            <person name="Andreopoulos B."/>
            <person name="Baker S."/>
            <person name="Barry K."/>
            <person name="Bills G."/>
            <person name="Bluhm B."/>
            <person name="Cannon C."/>
            <person name="Castanera R."/>
            <person name="Culley D."/>
            <person name="Daum C."/>
            <person name="Ezra D."/>
            <person name="Gonzalez J."/>
            <person name="Henrissat B."/>
            <person name="Kuo A."/>
            <person name="Liang C."/>
            <person name="Lipzen A."/>
            <person name="Lutzoni F."/>
            <person name="Magnuson J."/>
            <person name="Mondo S."/>
            <person name="Nolan M."/>
            <person name="Ohm R."/>
            <person name="Pangilinan J."/>
            <person name="Park H.-J."/>
            <person name="Ramirez L."/>
            <person name="Alfaro M."/>
            <person name="Sun H."/>
            <person name="Tritt A."/>
            <person name="Yoshinaga Y."/>
            <person name="Zwiers L.-H."/>
            <person name="Turgeon B."/>
            <person name="Goodwin S."/>
            <person name="Spatafora J."/>
            <person name="Crous P."/>
            <person name="Grigoriev I."/>
        </authorList>
    </citation>
    <scope>NUCLEOTIDE SEQUENCE</scope>
    <source>
        <strain evidence="7">Tuck. ex Michener</strain>
    </source>
</reference>
<dbReference type="Proteomes" id="UP000800092">
    <property type="component" value="Unassembled WGS sequence"/>
</dbReference>
<dbReference type="AlphaFoldDB" id="A0A6A6GW93"/>
<feature type="region of interest" description="Disordered" evidence="6">
    <location>
        <begin position="218"/>
        <end position="246"/>
    </location>
</feature>
<dbReference type="EMBL" id="ML991848">
    <property type="protein sequence ID" value="KAF2230064.1"/>
    <property type="molecule type" value="Genomic_DNA"/>
</dbReference>
<comment type="subcellular location">
    <subcellularLocation>
        <location evidence="2">Cytoplasm</location>
    </subcellularLocation>
    <subcellularLocation>
        <location evidence="1">Nucleus</location>
    </subcellularLocation>
</comment>
<keyword evidence="5" id="KW-0539">Nucleus</keyword>
<evidence type="ECO:0000256" key="4">
    <source>
        <dbReference type="ARBA" id="ARBA00022490"/>
    </source>
</evidence>
<gene>
    <name evidence="7" type="ORF">EV356DRAFT_509477</name>
</gene>
<accession>A0A6A6GW93</accession>
<evidence type="ECO:0000313" key="7">
    <source>
        <dbReference type="EMBL" id="KAF2230064.1"/>
    </source>
</evidence>
<feature type="region of interest" description="Disordered" evidence="6">
    <location>
        <begin position="1"/>
        <end position="58"/>
    </location>
</feature>
<evidence type="ECO:0000256" key="5">
    <source>
        <dbReference type="ARBA" id="ARBA00023242"/>
    </source>
</evidence>